<evidence type="ECO:0000259" key="2">
    <source>
        <dbReference type="PROSITE" id="PS50181"/>
    </source>
</evidence>
<feature type="region of interest" description="Disordered" evidence="1">
    <location>
        <begin position="566"/>
        <end position="602"/>
    </location>
</feature>
<evidence type="ECO:0000313" key="4">
    <source>
        <dbReference type="Proteomes" id="UP001304895"/>
    </source>
</evidence>
<dbReference type="Proteomes" id="UP001304895">
    <property type="component" value="Unassembled WGS sequence"/>
</dbReference>
<dbReference type="PANTHER" id="PTHR34098">
    <property type="entry name" value="F-BOX ONLY PROTEIN 47"/>
    <property type="match status" value="1"/>
</dbReference>
<dbReference type="EMBL" id="MU853427">
    <property type="protein sequence ID" value="KAK4131161.1"/>
    <property type="molecule type" value="Genomic_DNA"/>
</dbReference>
<dbReference type="AlphaFoldDB" id="A0AAN6UGD2"/>
<comment type="caution">
    <text evidence="3">The sequence shown here is derived from an EMBL/GenBank/DDBJ whole genome shotgun (WGS) entry which is preliminary data.</text>
</comment>
<feature type="region of interest" description="Disordered" evidence="1">
    <location>
        <begin position="456"/>
        <end position="479"/>
    </location>
</feature>
<dbReference type="PROSITE" id="PS50181">
    <property type="entry name" value="FBOX"/>
    <property type="match status" value="1"/>
</dbReference>
<protein>
    <recommendedName>
        <fullName evidence="2">F-box domain-containing protein</fullName>
    </recommendedName>
</protein>
<keyword evidence="4" id="KW-1185">Reference proteome</keyword>
<feature type="domain" description="F-box" evidence="2">
    <location>
        <begin position="1"/>
        <end position="46"/>
    </location>
</feature>
<name>A0AAN6UGD2_9PEZI</name>
<sequence>MSLLGLPYELVCHVVRHLDLGDVCSLSYSCRGLQFLLHEPNVAKLVLEAQASYSPEARDARVSRRYAAELRRLIKRRDAVASVSPYLVAIVAFAETWLYEKGILCYVRGSQLRMSNLHRSATHELVVDIRKLVDQAIDAPWPSRRFRFQILHCADDIVSCLYTNARHGQASCSSRLVVFNPRAGEIITVRRLESTAQIFVRNNHQFLYYGTNSERGRDGYNRWVIRGFDLATRTWLEPRLDFPAVIGSDVGSTVCFEIFDGYFYGLSNQTCLEVEEVDWVSYYTCFRFPLSRDGFRDLEQPPRQQFWRRDQTEGPLDDRWTFLRIFKDETTGQLKAVESRKEWLSGRISAGRSYYTTVISFDNAAVRPAEPDSSVLEPEKTDLGTCLERPPRDPHMVHQTDDSSTWAFTLSKCPLRSYHPSTQTYIDLVDDSASFHAIDQRIRIRGGSRRLWTPAELEERGRGRAPMARRPKDQDTLGQRTQDLYKNGTDIFWPPQQDPTAHSPALADLYAVLNPPGHLGTPHGSWDERSLVYATGGMGGGPKALVFVSWDPSIYLAGTSAYPSPDGRSVGALSVPPHGSKGERSRKAAKRHPISQPDTISCPFSADEISSANAGSWRALEPAMYLDIARGYHFAR</sequence>
<dbReference type="Pfam" id="PF00646">
    <property type="entry name" value="F-box"/>
    <property type="match status" value="1"/>
</dbReference>
<evidence type="ECO:0000256" key="1">
    <source>
        <dbReference type="SAM" id="MobiDB-lite"/>
    </source>
</evidence>
<dbReference type="InterPro" id="IPR001810">
    <property type="entry name" value="F-box_dom"/>
</dbReference>
<dbReference type="PANTHER" id="PTHR34098:SF1">
    <property type="entry name" value="F-BOX ONLY PROTEIN 47"/>
    <property type="match status" value="1"/>
</dbReference>
<reference evidence="3" key="2">
    <citation type="submission" date="2023-05" db="EMBL/GenBank/DDBJ databases">
        <authorList>
            <consortium name="Lawrence Berkeley National Laboratory"/>
            <person name="Steindorff A."/>
            <person name="Hensen N."/>
            <person name="Bonometti L."/>
            <person name="Westerberg I."/>
            <person name="Brannstrom I.O."/>
            <person name="Guillou S."/>
            <person name="Cros-Aarteil S."/>
            <person name="Calhoun S."/>
            <person name="Haridas S."/>
            <person name="Kuo A."/>
            <person name="Mondo S."/>
            <person name="Pangilinan J."/>
            <person name="Riley R."/>
            <person name="Labutti K."/>
            <person name="Andreopoulos B."/>
            <person name="Lipzen A."/>
            <person name="Chen C."/>
            <person name="Yanf M."/>
            <person name="Daum C."/>
            <person name="Ng V."/>
            <person name="Clum A."/>
            <person name="Ohm R."/>
            <person name="Martin F."/>
            <person name="Silar P."/>
            <person name="Natvig D."/>
            <person name="Lalanne C."/>
            <person name="Gautier V."/>
            <person name="Ament-Velasquez S.L."/>
            <person name="Kruys A."/>
            <person name="Hutchinson M.I."/>
            <person name="Powell A.J."/>
            <person name="Barry K."/>
            <person name="Miller A.N."/>
            <person name="Grigoriev I.V."/>
            <person name="Debuchy R."/>
            <person name="Gladieux P."/>
            <person name="Thoren M.H."/>
            <person name="Johannesson H."/>
        </authorList>
    </citation>
    <scope>NUCLEOTIDE SEQUENCE</scope>
    <source>
        <strain evidence="3">CBS 123565</strain>
    </source>
</reference>
<gene>
    <name evidence="3" type="ORF">BT67DRAFT_388965</name>
</gene>
<evidence type="ECO:0000313" key="3">
    <source>
        <dbReference type="EMBL" id="KAK4131161.1"/>
    </source>
</evidence>
<dbReference type="SUPFAM" id="SSF81383">
    <property type="entry name" value="F-box domain"/>
    <property type="match status" value="1"/>
</dbReference>
<reference evidence="3" key="1">
    <citation type="journal article" date="2023" name="Mol. Phylogenet. Evol.">
        <title>Genome-scale phylogeny and comparative genomics of the fungal order Sordariales.</title>
        <authorList>
            <person name="Hensen N."/>
            <person name="Bonometti L."/>
            <person name="Westerberg I."/>
            <person name="Brannstrom I.O."/>
            <person name="Guillou S."/>
            <person name="Cros-Aarteil S."/>
            <person name="Calhoun S."/>
            <person name="Haridas S."/>
            <person name="Kuo A."/>
            <person name="Mondo S."/>
            <person name="Pangilinan J."/>
            <person name="Riley R."/>
            <person name="LaButti K."/>
            <person name="Andreopoulos B."/>
            <person name="Lipzen A."/>
            <person name="Chen C."/>
            <person name="Yan M."/>
            <person name="Daum C."/>
            <person name="Ng V."/>
            <person name="Clum A."/>
            <person name="Steindorff A."/>
            <person name="Ohm R.A."/>
            <person name="Martin F."/>
            <person name="Silar P."/>
            <person name="Natvig D.O."/>
            <person name="Lalanne C."/>
            <person name="Gautier V."/>
            <person name="Ament-Velasquez S.L."/>
            <person name="Kruys A."/>
            <person name="Hutchinson M.I."/>
            <person name="Powell A.J."/>
            <person name="Barry K."/>
            <person name="Miller A.N."/>
            <person name="Grigoriev I.V."/>
            <person name="Debuchy R."/>
            <person name="Gladieux P."/>
            <person name="Hiltunen Thoren M."/>
            <person name="Johannesson H."/>
        </authorList>
    </citation>
    <scope>NUCLEOTIDE SEQUENCE</scope>
    <source>
        <strain evidence="3">CBS 123565</strain>
    </source>
</reference>
<organism evidence="3 4">
    <name type="scientific">Trichocladium antarcticum</name>
    <dbReference type="NCBI Taxonomy" id="1450529"/>
    <lineage>
        <taxon>Eukaryota</taxon>
        <taxon>Fungi</taxon>
        <taxon>Dikarya</taxon>
        <taxon>Ascomycota</taxon>
        <taxon>Pezizomycotina</taxon>
        <taxon>Sordariomycetes</taxon>
        <taxon>Sordariomycetidae</taxon>
        <taxon>Sordariales</taxon>
        <taxon>Chaetomiaceae</taxon>
        <taxon>Trichocladium</taxon>
    </lineage>
</organism>
<proteinExistence type="predicted"/>
<dbReference type="InterPro" id="IPR038946">
    <property type="entry name" value="FBXO47"/>
</dbReference>
<dbReference type="InterPro" id="IPR036047">
    <property type="entry name" value="F-box-like_dom_sf"/>
</dbReference>
<accession>A0AAN6UGD2</accession>